<dbReference type="EMBL" id="MW057856">
    <property type="protein sequence ID" value="QPB12026.1"/>
    <property type="molecule type" value="Genomic_DNA"/>
</dbReference>
<accession>A0A873WKN8</accession>
<reference evidence="1" key="1">
    <citation type="submission" date="2020-10" db="EMBL/GenBank/DDBJ databases">
        <title>Novel bacteriophages targeting Providencia spp. as potential agents for phage therapy.</title>
        <authorList>
            <person name="Rakov C."/>
            <person name="Alkalay-Oren S."/>
            <person name="Coppenhagen-Glazer S."/>
            <person name="Hazan R."/>
        </authorList>
    </citation>
    <scope>NUCLEOTIDE SEQUENCE</scope>
</reference>
<protein>
    <submittedName>
        <fullName evidence="1">Uncharacterized protein</fullName>
    </submittedName>
</protein>
<dbReference type="KEGG" id="vg:77951489"/>
<organism evidence="1 2">
    <name type="scientific">Providencia phage PSTCR4</name>
    <dbReference type="NCBI Taxonomy" id="2783546"/>
    <lineage>
        <taxon>Viruses</taxon>
        <taxon>Duplodnaviria</taxon>
        <taxon>Heunggongvirae</taxon>
        <taxon>Uroviricota</taxon>
        <taxon>Caudoviricetes</taxon>
        <taxon>Craquatrovirus</taxon>
        <taxon>Craquatrovirus PSTCR4</taxon>
    </lineage>
</organism>
<sequence>METLNIINNQTFQQYALTEALHLLSKDTGISVESLVKQFPTNKKLQETCAKIVVETAKQLSK</sequence>
<evidence type="ECO:0000313" key="2">
    <source>
        <dbReference type="Proteomes" id="UP000662885"/>
    </source>
</evidence>
<proteinExistence type="predicted"/>
<evidence type="ECO:0000313" key="1">
    <source>
        <dbReference type="EMBL" id="QPB12026.1"/>
    </source>
</evidence>
<name>A0A873WKN8_9CAUD</name>
<keyword evidence="2" id="KW-1185">Reference proteome</keyword>
<dbReference type="Proteomes" id="UP000662885">
    <property type="component" value="Segment"/>
</dbReference>
<dbReference type="RefSeq" id="YP_010675167.1">
    <property type="nucleotide sequence ID" value="NC_071000.1"/>
</dbReference>
<dbReference type="GeneID" id="77951489"/>